<gene>
    <name evidence="3" type="ORF">BS47DRAFT_282917</name>
</gene>
<evidence type="ECO:0000256" key="1">
    <source>
        <dbReference type="SAM" id="SignalP"/>
    </source>
</evidence>
<dbReference type="Proteomes" id="UP000886523">
    <property type="component" value="Unassembled WGS sequence"/>
</dbReference>
<dbReference type="AlphaFoldDB" id="A0A9P6DN75"/>
<comment type="caution">
    <text evidence="3">The sequence shown here is derived from an EMBL/GenBank/DDBJ whole genome shotgun (WGS) entry which is preliminary data.</text>
</comment>
<proteinExistence type="predicted"/>
<dbReference type="Pfam" id="PF12937">
    <property type="entry name" value="F-box-like"/>
    <property type="match status" value="1"/>
</dbReference>
<dbReference type="SUPFAM" id="SSF81383">
    <property type="entry name" value="F-box domain"/>
    <property type="match status" value="1"/>
</dbReference>
<dbReference type="CDD" id="cd09917">
    <property type="entry name" value="F-box_SF"/>
    <property type="match status" value="1"/>
</dbReference>
<dbReference type="OrthoDB" id="2745718at2759"/>
<dbReference type="Gene3D" id="1.20.1280.50">
    <property type="match status" value="1"/>
</dbReference>
<dbReference type="InterPro" id="IPR036047">
    <property type="entry name" value="F-box-like_dom_sf"/>
</dbReference>
<dbReference type="PROSITE" id="PS50181">
    <property type="entry name" value="FBOX"/>
    <property type="match status" value="1"/>
</dbReference>
<dbReference type="SMART" id="SM00256">
    <property type="entry name" value="FBOX"/>
    <property type="match status" value="1"/>
</dbReference>
<dbReference type="EMBL" id="MU129075">
    <property type="protein sequence ID" value="KAF9507652.1"/>
    <property type="molecule type" value="Genomic_DNA"/>
</dbReference>
<protein>
    <recommendedName>
        <fullName evidence="2">F-box domain-containing protein</fullName>
    </recommendedName>
</protein>
<organism evidence="3 4">
    <name type="scientific">Hydnum rufescens UP504</name>
    <dbReference type="NCBI Taxonomy" id="1448309"/>
    <lineage>
        <taxon>Eukaryota</taxon>
        <taxon>Fungi</taxon>
        <taxon>Dikarya</taxon>
        <taxon>Basidiomycota</taxon>
        <taxon>Agaricomycotina</taxon>
        <taxon>Agaricomycetes</taxon>
        <taxon>Cantharellales</taxon>
        <taxon>Hydnaceae</taxon>
        <taxon>Hydnum</taxon>
    </lineage>
</organism>
<feature type="signal peptide" evidence="1">
    <location>
        <begin position="1"/>
        <end position="24"/>
    </location>
</feature>
<evidence type="ECO:0000313" key="4">
    <source>
        <dbReference type="Proteomes" id="UP000886523"/>
    </source>
</evidence>
<reference evidence="3" key="1">
    <citation type="journal article" date="2020" name="Nat. Commun.">
        <title>Large-scale genome sequencing of mycorrhizal fungi provides insights into the early evolution of symbiotic traits.</title>
        <authorList>
            <person name="Miyauchi S."/>
            <person name="Kiss E."/>
            <person name="Kuo A."/>
            <person name="Drula E."/>
            <person name="Kohler A."/>
            <person name="Sanchez-Garcia M."/>
            <person name="Morin E."/>
            <person name="Andreopoulos B."/>
            <person name="Barry K.W."/>
            <person name="Bonito G."/>
            <person name="Buee M."/>
            <person name="Carver A."/>
            <person name="Chen C."/>
            <person name="Cichocki N."/>
            <person name="Clum A."/>
            <person name="Culley D."/>
            <person name="Crous P.W."/>
            <person name="Fauchery L."/>
            <person name="Girlanda M."/>
            <person name="Hayes R.D."/>
            <person name="Keri Z."/>
            <person name="LaButti K."/>
            <person name="Lipzen A."/>
            <person name="Lombard V."/>
            <person name="Magnuson J."/>
            <person name="Maillard F."/>
            <person name="Murat C."/>
            <person name="Nolan M."/>
            <person name="Ohm R.A."/>
            <person name="Pangilinan J."/>
            <person name="Pereira M.F."/>
            <person name="Perotto S."/>
            <person name="Peter M."/>
            <person name="Pfister S."/>
            <person name="Riley R."/>
            <person name="Sitrit Y."/>
            <person name="Stielow J.B."/>
            <person name="Szollosi G."/>
            <person name="Zifcakova L."/>
            <person name="Stursova M."/>
            <person name="Spatafora J.W."/>
            <person name="Tedersoo L."/>
            <person name="Vaario L.M."/>
            <person name="Yamada A."/>
            <person name="Yan M."/>
            <person name="Wang P."/>
            <person name="Xu J."/>
            <person name="Bruns T."/>
            <person name="Baldrian P."/>
            <person name="Vilgalys R."/>
            <person name="Dunand C."/>
            <person name="Henrissat B."/>
            <person name="Grigoriev I.V."/>
            <person name="Hibbett D."/>
            <person name="Nagy L.G."/>
            <person name="Martin F.M."/>
        </authorList>
    </citation>
    <scope>NUCLEOTIDE SEQUENCE</scope>
    <source>
        <strain evidence="3">UP504</strain>
    </source>
</reference>
<accession>A0A9P6DN75</accession>
<feature type="chain" id="PRO_5040269351" description="F-box domain-containing protein" evidence="1">
    <location>
        <begin position="25"/>
        <end position="639"/>
    </location>
</feature>
<evidence type="ECO:0000313" key="3">
    <source>
        <dbReference type="EMBL" id="KAF9507652.1"/>
    </source>
</evidence>
<evidence type="ECO:0000259" key="2">
    <source>
        <dbReference type="PROSITE" id="PS50181"/>
    </source>
</evidence>
<dbReference type="InterPro" id="IPR001810">
    <property type="entry name" value="F-box_dom"/>
</dbReference>
<keyword evidence="4" id="KW-1185">Reference proteome</keyword>
<keyword evidence="1" id="KW-0732">Signal</keyword>
<name>A0A9P6DN75_9AGAM</name>
<feature type="domain" description="F-box" evidence="2">
    <location>
        <begin position="1"/>
        <end position="44"/>
    </location>
</feature>
<sequence>MKRLPAELLIQVLTALPFPAVLRARHVCRYWQKVIQSSVILEYHVELEAHRKTDNPESTLSVVDRLKILRKHVDAWQNLSWSRRDLFDLKDVFPRLDALKPYLPEVKIPLQDWHEGHEIRVSLHGFPSTLAQTSSRNCLRDGLTLQTRYFIIDAEQDIIIFSEPYFLPTQSPWRCVRLQSLSTVGISPDEPRVLYRYLCGGFNGSVEDILGDFVLLSLTNYECTVIAIVVQWTTGWVVSKLEFPYRDIDELYPTMAFLSVRHFLVTIGRGSDSSAGLDDPACSRIAVYEFHPVHRRLNDEDVPTPLHVASYLLPDSQSLRGGRGFSLRSHPPTISPIRGWSPKPFTESADDWILSIEFASEILEQNNDSLDPDGSTPTRIIQIVTHASTLLRYTSANTSSSGPIEVSWEDWGLEGARCFPGHSHGQILDPRIYGERCAILAVLVEEVDYPDSSDIPGTPAPTESPEGIQDVQGTLGVGQAPAMGNGLDPGLDDVFSRIFRLYMYDFNQARVRRAQQASTSVRGPGWPPLQAGPRVIHSLEDSAPQGDTIKCQAVDGGQITGRLPYVATVIDVLVTGFCSFDIDEERLIFLTVRFRNSALSRTRVPSLSLRYRRQCRFFWYRIYRAPSLPMRTSRLTIFD</sequence>